<protein>
    <submittedName>
        <fullName evidence="2">Uncharacterized protein</fullName>
    </submittedName>
</protein>
<organism evidence="2 3">
    <name type="scientific">Clavelina lepadiformis</name>
    <name type="common">Light-bulb sea squirt</name>
    <name type="synonym">Ascidia lepadiformis</name>
    <dbReference type="NCBI Taxonomy" id="159417"/>
    <lineage>
        <taxon>Eukaryota</taxon>
        <taxon>Metazoa</taxon>
        <taxon>Chordata</taxon>
        <taxon>Tunicata</taxon>
        <taxon>Ascidiacea</taxon>
        <taxon>Aplousobranchia</taxon>
        <taxon>Clavelinidae</taxon>
        <taxon>Clavelina</taxon>
    </lineage>
</organism>
<proteinExistence type="predicted"/>
<feature type="compositionally biased region" description="Polar residues" evidence="1">
    <location>
        <begin position="169"/>
        <end position="181"/>
    </location>
</feature>
<feature type="compositionally biased region" description="Basic residues" evidence="1">
    <location>
        <begin position="184"/>
        <end position="194"/>
    </location>
</feature>
<evidence type="ECO:0000256" key="1">
    <source>
        <dbReference type="SAM" id="MobiDB-lite"/>
    </source>
</evidence>
<sequence>MNASGEHEDINVHSIISGKLKEYEPVPQAKETSDEAHADYIKTYVMAVPPNFNLEQLNNVNISLDAINNIKVSPSNSGQKQISYAIDCKQNLLPQQKSSLHVLRQQTGSYSKNVEVFVPFGFIKVTELNTPGIPDANNCIKRPAPPSMPGGLKHRLTLFGSKPPEALSPNMNLNNGVMGTNKNMKQKKKKRKLKKQDSNTPTNEDLVVDQPTKKKKKHKRTIHLPE</sequence>
<feature type="region of interest" description="Disordered" evidence="1">
    <location>
        <begin position="164"/>
        <end position="226"/>
    </location>
</feature>
<evidence type="ECO:0000313" key="2">
    <source>
        <dbReference type="EMBL" id="CAK8680472.1"/>
    </source>
</evidence>
<reference evidence="2 3" key="1">
    <citation type="submission" date="2024-02" db="EMBL/GenBank/DDBJ databases">
        <authorList>
            <person name="Daric V."/>
            <person name="Darras S."/>
        </authorList>
    </citation>
    <scope>NUCLEOTIDE SEQUENCE [LARGE SCALE GENOMIC DNA]</scope>
</reference>
<dbReference type="Pfam" id="PF08208">
    <property type="entry name" value="RNA_polI_A34"/>
    <property type="match status" value="1"/>
</dbReference>
<name>A0ABP0FLF4_CLALP</name>
<dbReference type="EMBL" id="CAWYQH010000068">
    <property type="protein sequence ID" value="CAK8680472.1"/>
    <property type="molecule type" value="Genomic_DNA"/>
</dbReference>
<comment type="caution">
    <text evidence="2">The sequence shown here is derived from an EMBL/GenBank/DDBJ whole genome shotgun (WGS) entry which is preliminary data.</text>
</comment>
<keyword evidence="3" id="KW-1185">Reference proteome</keyword>
<evidence type="ECO:0000313" key="3">
    <source>
        <dbReference type="Proteomes" id="UP001642483"/>
    </source>
</evidence>
<accession>A0ABP0FLF4</accession>
<dbReference type="Proteomes" id="UP001642483">
    <property type="component" value="Unassembled WGS sequence"/>
</dbReference>
<feature type="compositionally biased region" description="Basic residues" evidence="1">
    <location>
        <begin position="213"/>
        <end position="226"/>
    </location>
</feature>
<gene>
    <name evidence="2" type="ORF">CVLEPA_LOCUS10719</name>
</gene>
<dbReference type="InterPro" id="IPR013240">
    <property type="entry name" value="DNA-dir_RNA_pol1_su_RPA34"/>
</dbReference>